<reference evidence="1 2" key="1">
    <citation type="submission" date="2016-06" db="EMBL/GenBank/DDBJ databases">
        <authorList>
            <person name="Kjaerup R.B."/>
            <person name="Dalgaard T.S."/>
            <person name="Juul-Madsen H.R."/>
        </authorList>
    </citation>
    <scope>NUCLEOTIDE SEQUENCE [LARGE SCALE GENOMIC DNA]</scope>
    <source>
        <strain evidence="1 2">DSM 16361</strain>
    </source>
</reference>
<dbReference type="PROSITE" id="PS51257">
    <property type="entry name" value="PROKAR_LIPOPROTEIN"/>
    <property type="match status" value="1"/>
</dbReference>
<organism evidence="1 2">
    <name type="scientific">Thiomonas delicata</name>
    <name type="common">Thiomonas cuprina</name>
    <dbReference type="NCBI Taxonomy" id="364030"/>
    <lineage>
        <taxon>Bacteria</taxon>
        <taxon>Pseudomonadati</taxon>
        <taxon>Pseudomonadota</taxon>
        <taxon>Betaproteobacteria</taxon>
        <taxon>Burkholderiales</taxon>
        <taxon>Thiomonas</taxon>
    </lineage>
</organism>
<protein>
    <submittedName>
        <fullName evidence="1">Uncharacterized protein</fullName>
    </submittedName>
</protein>
<sequence>MLIRDKTDGGLVEDFGLPVNLMLACSLL</sequence>
<evidence type="ECO:0000313" key="2">
    <source>
        <dbReference type="Proteomes" id="UP000214566"/>
    </source>
</evidence>
<evidence type="ECO:0000313" key="1">
    <source>
        <dbReference type="EMBL" id="SBP87479.1"/>
    </source>
</evidence>
<keyword evidence="2" id="KW-1185">Reference proteome</keyword>
<proteinExistence type="predicted"/>
<dbReference type="EMBL" id="FLMQ01000055">
    <property type="protein sequence ID" value="SBP87479.1"/>
    <property type="molecule type" value="Genomic_DNA"/>
</dbReference>
<name>A0A238D2L6_THIDL</name>
<gene>
    <name evidence="1" type="ORF">THIARS_60192</name>
</gene>
<dbReference type="AlphaFoldDB" id="A0A238D2L6"/>
<dbReference type="Proteomes" id="UP000214566">
    <property type="component" value="Unassembled WGS sequence"/>
</dbReference>
<accession>A0A238D2L6</accession>